<keyword evidence="3" id="KW-1185">Reference proteome</keyword>
<evidence type="ECO:0000313" key="2">
    <source>
        <dbReference type="EMBL" id="KAG7345877.1"/>
    </source>
</evidence>
<evidence type="ECO:0000256" key="1">
    <source>
        <dbReference type="SAM" id="MobiDB-lite"/>
    </source>
</evidence>
<dbReference type="EMBL" id="JAGRRH010000021">
    <property type="protein sequence ID" value="KAG7345877.1"/>
    <property type="molecule type" value="Genomic_DNA"/>
</dbReference>
<evidence type="ECO:0000313" key="3">
    <source>
        <dbReference type="Proteomes" id="UP000693970"/>
    </source>
</evidence>
<dbReference type="AlphaFoldDB" id="A0A9K3KLE4"/>
<feature type="region of interest" description="Disordered" evidence="1">
    <location>
        <begin position="1"/>
        <end position="23"/>
    </location>
</feature>
<dbReference type="Proteomes" id="UP000693970">
    <property type="component" value="Unassembled WGS sequence"/>
</dbReference>
<protein>
    <submittedName>
        <fullName evidence="2">Uncharacterized protein</fullName>
    </submittedName>
</protein>
<name>A0A9K3KLE4_9STRA</name>
<sequence>MCNCATSSQQNLDAPNTKSSAASRHSKRLMSLLTSSFAASPRRNLMTRPFWIAVVSVFVMMSNFRHSADLFTFIPAPSSFQEDTARNHAIIQQKMCFVTAQFAANVNATDILLSPVKQYRELYEHAKFIVFTNLENLQAPKGWNVVVRDYPQYNRSITKSRFPKFQGFHDDVIQENCRIVMYLDGSVDILGTREDFVMDAQRILDSDVGLMQSLHPMGNNIAEELAMIRYHGKDTVENMKVTQEWFQRQPDFFNSIPVYQNMYFGYDVNSLTFQRIANYFWSVYSTELGSWRDQPLWAYSLHHLNVTPLDFHRRTCDEPDNCRNQNLFQRNAKREGMNGHTYASKTKQKPPHLLSHRTPKNISSSPKKQWKKMGTTTVSGSTTAKRVLLMERICRLRKEKNVSLSDSFEEKCIDLELNARAAKTTRMQNVNDTTVF</sequence>
<feature type="compositionally biased region" description="Basic residues" evidence="1">
    <location>
        <begin position="346"/>
        <end position="359"/>
    </location>
</feature>
<gene>
    <name evidence="2" type="ORF">IV203_004944</name>
</gene>
<comment type="caution">
    <text evidence="2">The sequence shown here is derived from an EMBL/GenBank/DDBJ whole genome shotgun (WGS) entry which is preliminary data.</text>
</comment>
<reference evidence="2" key="2">
    <citation type="submission" date="2021-04" db="EMBL/GenBank/DDBJ databases">
        <authorList>
            <person name="Podell S."/>
        </authorList>
    </citation>
    <scope>NUCLEOTIDE SEQUENCE</scope>
    <source>
        <strain evidence="2">Hildebrandi</strain>
    </source>
</reference>
<reference evidence="2" key="1">
    <citation type="journal article" date="2021" name="Sci. Rep.">
        <title>Diploid genomic architecture of Nitzschia inconspicua, an elite biomass production diatom.</title>
        <authorList>
            <person name="Oliver A."/>
            <person name="Podell S."/>
            <person name="Pinowska A."/>
            <person name="Traller J.C."/>
            <person name="Smith S.R."/>
            <person name="McClure R."/>
            <person name="Beliaev A."/>
            <person name="Bohutskyi P."/>
            <person name="Hill E.A."/>
            <person name="Rabines A."/>
            <person name="Zheng H."/>
            <person name="Allen L.Z."/>
            <person name="Kuo A."/>
            <person name="Grigoriev I.V."/>
            <person name="Allen A.E."/>
            <person name="Hazlebeck D."/>
            <person name="Allen E.E."/>
        </authorList>
    </citation>
    <scope>NUCLEOTIDE SEQUENCE</scope>
    <source>
        <strain evidence="2">Hildebrandi</strain>
    </source>
</reference>
<proteinExistence type="predicted"/>
<accession>A0A9K3KLE4</accession>
<organism evidence="2 3">
    <name type="scientific">Nitzschia inconspicua</name>
    <dbReference type="NCBI Taxonomy" id="303405"/>
    <lineage>
        <taxon>Eukaryota</taxon>
        <taxon>Sar</taxon>
        <taxon>Stramenopiles</taxon>
        <taxon>Ochrophyta</taxon>
        <taxon>Bacillariophyta</taxon>
        <taxon>Bacillariophyceae</taxon>
        <taxon>Bacillariophycidae</taxon>
        <taxon>Bacillariales</taxon>
        <taxon>Bacillariaceae</taxon>
        <taxon>Nitzschia</taxon>
    </lineage>
</organism>
<feature type="region of interest" description="Disordered" evidence="1">
    <location>
        <begin position="342"/>
        <end position="377"/>
    </location>
</feature>